<reference evidence="9" key="1">
    <citation type="journal article" date="2023" name="Mol. Biol. Evol.">
        <title>Third-Generation Sequencing Reveals the Adaptive Role of the Epigenome in Three Deep-Sea Polychaetes.</title>
        <authorList>
            <person name="Perez M."/>
            <person name="Aroh O."/>
            <person name="Sun Y."/>
            <person name="Lan Y."/>
            <person name="Juniper S.K."/>
            <person name="Young C.R."/>
            <person name="Angers B."/>
            <person name="Qian P.Y."/>
        </authorList>
    </citation>
    <scope>NUCLEOTIDE SEQUENCE</scope>
    <source>
        <strain evidence="9">R07B-5</strain>
    </source>
</reference>
<keyword evidence="4" id="KW-0808">Transferase</keyword>
<evidence type="ECO:0000256" key="3">
    <source>
        <dbReference type="ARBA" id="ARBA00022603"/>
    </source>
</evidence>
<dbReference type="CDD" id="cd02440">
    <property type="entry name" value="AdoMet_MTases"/>
    <property type="match status" value="1"/>
</dbReference>
<protein>
    <recommendedName>
        <fullName evidence="5">phosphoethanolamine N-methyltransferase</fullName>
        <ecNumber evidence="5">2.1.1.103</ecNumber>
    </recommendedName>
</protein>
<dbReference type="Gene3D" id="3.40.50.150">
    <property type="entry name" value="Vaccinia Virus protein VP39"/>
    <property type="match status" value="1"/>
</dbReference>
<evidence type="ECO:0000256" key="2">
    <source>
        <dbReference type="ARBA" id="ARBA00005189"/>
    </source>
</evidence>
<dbReference type="EC" id="2.1.1.103" evidence="5"/>
<dbReference type="AlphaFoldDB" id="A0AAD9JX30"/>
<evidence type="ECO:0000256" key="7">
    <source>
        <dbReference type="ARBA" id="ARBA00047841"/>
    </source>
</evidence>
<dbReference type="GO" id="GO:0032259">
    <property type="term" value="P:methylation"/>
    <property type="evidence" value="ECO:0007669"/>
    <property type="project" value="UniProtKB-KW"/>
</dbReference>
<keyword evidence="10" id="KW-1185">Reference proteome</keyword>
<evidence type="ECO:0000256" key="1">
    <source>
        <dbReference type="ARBA" id="ARBA00004969"/>
    </source>
</evidence>
<comment type="pathway">
    <text evidence="1">Phospholipid metabolism; phosphatidylcholine biosynthesis.</text>
</comment>
<dbReference type="SUPFAM" id="SSF53335">
    <property type="entry name" value="S-adenosyl-L-methionine-dependent methyltransferases"/>
    <property type="match status" value="1"/>
</dbReference>
<evidence type="ECO:0000256" key="4">
    <source>
        <dbReference type="ARBA" id="ARBA00022679"/>
    </source>
</evidence>
<accession>A0AAD9JX30</accession>
<comment type="pathway">
    <text evidence="2">Lipid metabolism.</text>
</comment>
<dbReference type="PANTHER" id="PTHR44307">
    <property type="entry name" value="PHOSPHOETHANOLAMINE METHYLTRANSFERASE"/>
    <property type="match status" value="1"/>
</dbReference>
<proteinExistence type="predicted"/>
<dbReference type="PANTHER" id="PTHR44307:SF2">
    <property type="entry name" value="PHOSPHOETHANOLAMINE METHYLTRANSFERASE ISOFORM X1"/>
    <property type="match status" value="1"/>
</dbReference>
<dbReference type="InterPro" id="IPR025714">
    <property type="entry name" value="Methyltranfer_dom"/>
</dbReference>
<keyword evidence="3" id="KW-0489">Methyltransferase</keyword>
<comment type="catalytic activity">
    <reaction evidence="7">
        <text>N-methylethanolamine phosphate + S-adenosyl-L-methionine = N,N-dimethylethanolamine phosphate + S-adenosyl-L-homocysteine + H(+)</text>
        <dbReference type="Rhea" id="RHEA:25321"/>
        <dbReference type="ChEBI" id="CHEBI:15378"/>
        <dbReference type="ChEBI" id="CHEBI:57781"/>
        <dbReference type="ChEBI" id="CHEBI:57856"/>
        <dbReference type="ChEBI" id="CHEBI:58641"/>
        <dbReference type="ChEBI" id="CHEBI:59789"/>
        <dbReference type="EC" id="2.1.1.103"/>
    </reaction>
    <physiologicalReaction direction="left-to-right" evidence="7">
        <dbReference type="Rhea" id="RHEA:25322"/>
    </physiologicalReaction>
</comment>
<dbReference type="EMBL" id="JAODUO010001634">
    <property type="protein sequence ID" value="KAK2160634.1"/>
    <property type="molecule type" value="Genomic_DNA"/>
</dbReference>
<gene>
    <name evidence="9" type="ORF">NP493_1634g00028</name>
</gene>
<dbReference type="InterPro" id="IPR029063">
    <property type="entry name" value="SAM-dependent_MTases_sf"/>
</dbReference>
<evidence type="ECO:0000256" key="6">
    <source>
        <dbReference type="ARBA" id="ARBA00047619"/>
    </source>
</evidence>
<sequence length="276" mass="31651">MRKVQLEEKQAQIPNGFTTFQEFLDSQQYSHNSILRYERIFGRNYVSTGGKETTEELVKMLNLKEGQTVLDIGCGIGGSAFYMAKTYNVNVYGLDLSYNMVEIALERLSGIGDNRVQFEVSDATKRELPAASYDVVHSRDTILHIKDKKALFTKFLKWLKPGGQLLITDYCCKEGLHSDHFKKYVAQREYHLLSPAQYGKVLEDVGFVNVIAEDRTDQFVDVLQKELNRTMAIKDDFIREFSQADYDAIVNGWKEKLVRCGQGDQRWGLFLAKKAE</sequence>
<organism evidence="9 10">
    <name type="scientific">Ridgeia piscesae</name>
    <name type="common">Tubeworm</name>
    <dbReference type="NCBI Taxonomy" id="27915"/>
    <lineage>
        <taxon>Eukaryota</taxon>
        <taxon>Metazoa</taxon>
        <taxon>Spiralia</taxon>
        <taxon>Lophotrochozoa</taxon>
        <taxon>Annelida</taxon>
        <taxon>Polychaeta</taxon>
        <taxon>Sedentaria</taxon>
        <taxon>Canalipalpata</taxon>
        <taxon>Sabellida</taxon>
        <taxon>Siboglinidae</taxon>
        <taxon>Ridgeia</taxon>
    </lineage>
</organism>
<evidence type="ECO:0000313" key="10">
    <source>
        <dbReference type="Proteomes" id="UP001209878"/>
    </source>
</evidence>
<comment type="caution">
    <text evidence="9">The sequence shown here is derived from an EMBL/GenBank/DDBJ whole genome shotgun (WGS) entry which is preliminary data.</text>
</comment>
<comment type="catalytic activity">
    <reaction evidence="6">
        <text>N,N-dimethylethanolamine phosphate + S-adenosyl-L-methionine = phosphocholine + S-adenosyl-L-homocysteine + H(+)</text>
        <dbReference type="Rhea" id="RHEA:25325"/>
        <dbReference type="ChEBI" id="CHEBI:15378"/>
        <dbReference type="ChEBI" id="CHEBI:57856"/>
        <dbReference type="ChEBI" id="CHEBI:58641"/>
        <dbReference type="ChEBI" id="CHEBI:59789"/>
        <dbReference type="ChEBI" id="CHEBI:295975"/>
        <dbReference type="EC" id="2.1.1.103"/>
    </reaction>
    <physiologicalReaction direction="left-to-right" evidence="6">
        <dbReference type="Rhea" id="RHEA:25326"/>
    </physiologicalReaction>
</comment>
<dbReference type="Proteomes" id="UP001209878">
    <property type="component" value="Unassembled WGS sequence"/>
</dbReference>
<name>A0AAD9JX30_RIDPI</name>
<evidence type="ECO:0000313" key="9">
    <source>
        <dbReference type="EMBL" id="KAK2160634.1"/>
    </source>
</evidence>
<dbReference type="GO" id="GO:0000234">
    <property type="term" value="F:phosphoethanolamine N-methyltransferase activity"/>
    <property type="evidence" value="ECO:0007669"/>
    <property type="project" value="UniProtKB-EC"/>
</dbReference>
<evidence type="ECO:0000256" key="5">
    <source>
        <dbReference type="ARBA" id="ARBA00035674"/>
    </source>
</evidence>
<evidence type="ECO:0000259" key="8">
    <source>
        <dbReference type="Pfam" id="PF13847"/>
    </source>
</evidence>
<dbReference type="Pfam" id="PF13847">
    <property type="entry name" value="Methyltransf_31"/>
    <property type="match status" value="1"/>
</dbReference>
<feature type="domain" description="Methyltransferase" evidence="8">
    <location>
        <begin position="64"/>
        <end position="180"/>
    </location>
</feature>